<keyword evidence="3" id="KW-0862">Zinc</keyword>
<evidence type="ECO:0000256" key="3">
    <source>
        <dbReference type="ARBA" id="ARBA00022833"/>
    </source>
</evidence>
<dbReference type="Gene3D" id="3.30.60.90">
    <property type="match status" value="1"/>
</dbReference>
<gene>
    <name evidence="4" type="ORF">EB796_000268</name>
</gene>
<protein>
    <recommendedName>
        <fullName evidence="6">ZZ-type domain-containing protein</fullName>
    </recommendedName>
</protein>
<sequence>MCEDFDLCENCAVTNSFQQLHREDHLILKLKFKQRRQLPPGCLLKYKKARDMGEEIDYSSVVSQQSLLSHCRSNRMEGSNKLFLL</sequence>
<name>A0A7J7KT85_BUGNE</name>
<dbReference type="GO" id="GO:0008270">
    <property type="term" value="F:zinc ion binding"/>
    <property type="evidence" value="ECO:0007669"/>
    <property type="project" value="UniProtKB-KW"/>
</dbReference>
<accession>A0A7J7KT85</accession>
<comment type="caution">
    <text evidence="4">The sequence shown here is derived from an EMBL/GenBank/DDBJ whole genome shotgun (WGS) entry which is preliminary data.</text>
</comment>
<proteinExistence type="predicted"/>
<evidence type="ECO:0000256" key="1">
    <source>
        <dbReference type="ARBA" id="ARBA00022723"/>
    </source>
</evidence>
<reference evidence="4" key="1">
    <citation type="submission" date="2020-06" db="EMBL/GenBank/DDBJ databases">
        <title>Draft genome of Bugula neritina, a colonial animal packing powerful symbionts and potential medicines.</title>
        <authorList>
            <person name="Rayko M."/>
        </authorList>
    </citation>
    <scope>NUCLEOTIDE SEQUENCE [LARGE SCALE GENOMIC DNA]</scope>
    <source>
        <strain evidence="4">Kwan_BN1</strain>
    </source>
</reference>
<dbReference type="EMBL" id="VXIV02000049">
    <property type="protein sequence ID" value="KAF6041421.1"/>
    <property type="molecule type" value="Genomic_DNA"/>
</dbReference>
<dbReference type="InterPro" id="IPR043145">
    <property type="entry name" value="Znf_ZZ_sf"/>
</dbReference>
<keyword evidence="1" id="KW-0479">Metal-binding</keyword>
<dbReference type="AlphaFoldDB" id="A0A7J7KT85"/>
<evidence type="ECO:0000256" key="2">
    <source>
        <dbReference type="ARBA" id="ARBA00022771"/>
    </source>
</evidence>
<evidence type="ECO:0008006" key="6">
    <source>
        <dbReference type="Google" id="ProtNLM"/>
    </source>
</evidence>
<keyword evidence="5" id="KW-1185">Reference proteome</keyword>
<keyword evidence="2" id="KW-0863">Zinc-finger</keyword>
<evidence type="ECO:0000313" key="4">
    <source>
        <dbReference type="EMBL" id="KAF6041421.1"/>
    </source>
</evidence>
<evidence type="ECO:0000313" key="5">
    <source>
        <dbReference type="Proteomes" id="UP000593567"/>
    </source>
</evidence>
<organism evidence="4 5">
    <name type="scientific">Bugula neritina</name>
    <name type="common">Brown bryozoan</name>
    <name type="synonym">Sertularia neritina</name>
    <dbReference type="NCBI Taxonomy" id="10212"/>
    <lineage>
        <taxon>Eukaryota</taxon>
        <taxon>Metazoa</taxon>
        <taxon>Spiralia</taxon>
        <taxon>Lophotrochozoa</taxon>
        <taxon>Bryozoa</taxon>
        <taxon>Gymnolaemata</taxon>
        <taxon>Cheilostomatida</taxon>
        <taxon>Flustrina</taxon>
        <taxon>Buguloidea</taxon>
        <taxon>Bugulidae</taxon>
        <taxon>Bugula</taxon>
    </lineage>
</organism>
<dbReference type="Proteomes" id="UP000593567">
    <property type="component" value="Unassembled WGS sequence"/>
</dbReference>